<evidence type="ECO:0000256" key="3">
    <source>
        <dbReference type="ARBA" id="ARBA00022679"/>
    </source>
</evidence>
<dbReference type="GO" id="GO:0030488">
    <property type="term" value="P:tRNA methylation"/>
    <property type="evidence" value="ECO:0007669"/>
    <property type="project" value="TreeGrafter"/>
</dbReference>
<protein>
    <recommendedName>
        <fullName evidence="6">Fe2OG dioxygenase domain-containing protein</fullName>
    </recommendedName>
</protein>
<dbReference type="GO" id="GO:0002098">
    <property type="term" value="P:tRNA wobble uridine modification"/>
    <property type="evidence" value="ECO:0007669"/>
    <property type="project" value="TreeGrafter"/>
</dbReference>
<dbReference type="AlphaFoldDB" id="A0A9N9WT71"/>
<organism evidence="7 8">
    <name type="scientific">Chironomus riparius</name>
    <dbReference type="NCBI Taxonomy" id="315576"/>
    <lineage>
        <taxon>Eukaryota</taxon>
        <taxon>Metazoa</taxon>
        <taxon>Ecdysozoa</taxon>
        <taxon>Arthropoda</taxon>
        <taxon>Hexapoda</taxon>
        <taxon>Insecta</taxon>
        <taxon>Pterygota</taxon>
        <taxon>Neoptera</taxon>
        <taxon>Endopterygota</taxon>
        <taxon>Diptera</taxon>
        <taxon>Nematocera</taxon>
        <taxon>Chironomoidea</taxon>
        <taxon>Chironomidae</taxon>
        <taxon>Chironominae</taxon>
        <taxon>Chironomus</taxon>
    </lineage>
</organism>
<dbReference type="InterPro" id="IPR027450">
    <property type="entry name" value="AlkB-like"/>
</dbReference>
<dbReference type="InterPro" id="IPR051422">
    <property type="entry name" value="AlkB_tRNA_MeTrf/Diox"/>
</dbReference>
<evidence type="ECO:0000256" key="5">
    <source>
        <dbReference type="ARBA" id="ARBA00022884"/>
    </source>
</evidence>
<keyword evidence="2" id="KW-0489">Methyltransferase</keyword>
<dbReference type="Gene3D" id="3.40.50.150">
    <property type="entry name" value="Vaccinia Virus protein VP39"/>
    <property type="match status" value="1"/>
</dbReference>
<dbReference type="GO" id="GO:0000049">
    <property type="term" value="F:tRNA binding"/>
    <property type="evidence" value="ECO:0007669"/>
    <property type="project" value="TreeGrafter"/>
</dbReference>
<evidence type="ECO:0000313" key="7">
    <source>
        <dbReference type="EMBL" id="CAG9808171.1"/>
    </source>
</evidence>
<proteinExistence type="predicted"/>
<reference evidence="7" key="1">
    <citation type="submission" date="2022-01" db="EMBL/GenBank/DDBJ databases">
        <authorList>
            <person name="King R."/>
        </authorList>
    </citation>
    <scope>NUCLEOTIDE SEQUENCE</scope>
</reference>
<dbReference type="CDD" id="cd02440">
    <property type="entry name" value="AdoMet_MTases"/>
    <property type="match status" value="1"/>
</dbReference>
<dbReference type="InterPro" id="IPR013216">
    <property type="entry name" value="Methyltransf_11"/>
</dbReference>
<comment type="cofactor">
    <cofactor evidence="1">
        <name>Fe(2+)</name>
        <dbReference type="ChEBI" id="CHEBI:29033"/>
    </cofactor>
</comment>
<dbReference type="SUPFAM" id="SSF54928">
    <property type="entry name" value="RNA-binding domain, RBD"/>
    <property type="match status" value="1"/>
</dbReference>
<evidence type="ECO:0000256" key="2">
    <source>
        <dbReference type="ARBA" id="ARBA00022603"/>
    </source>
</evidence>
<dbReference type="InterPro" id="IPR035979">
    <property type="entry name" value="RBD_domain_sf"/>
</dbReference>
<dbReference type="GO" id="GO:0106335">
    <property type="term" value="F:tRNA (5-carboxymethyluridine(34)-5-O)-methyltransferase activity"/>
    <property type="evidence" value="ECO:0007669"/>
    <property type="project" value="TreeGrafter"/>
</dbReference>
<dbReference type="PANTHER" id="PTHR13069">
    <property type="entry name" value="ALKYLATED DNA REPAIR PROTEIN ALKB HOMOLOG 8"/>
    <property type="match status" value="1"/>
</dbReference>
<dbReference type="InterPro" id="IPR029063">
    <property type="entry name" value="SAM-dependent_MTases_sf"/>
</dbReference>
<dbReference type="InterPro" id="IPR037151">
    <property type="entry name" value="AlkB-like_sf"/>
</dbReference>
<dbReference type="PANTHER" id="PTHR13069:SF21">
    <property type="entry name" value="ALKYLATED DNA REPAIR PROTEIN ALKB HOMOLOG 8"/>
    <property type="match status" value="1"/>
</dbReference>
<dbReference type="GO" id="GO:0008757">
    <property type="term" value="F:S-adenosylmethionine-dependent methyltransferase activity"/>
    <property type="evidence" value="ECO:0007669"/>
    <property type="project" value="InterPro"/>
</dbReference>
<dbReference type="SUPFAM" id="SSF51197">
    <property type="entry name" value="Clavaminate synthase-like"/>
    <property type="match status" value="1"/>
</dbReference>
<keyword evidence="5" id="KW-0694">RNA-binding</keyword>
<keyword evidence="3" id="KW-0808">Transferase</keyword>
<dbReference type="OrthoDB" id="271595at2759"/>
<dbReference type="Gene3D" id="2.60.120.590">
    <property type="entry name" value="Alpha-ketoglutarate-dependent dioxygenase AlkB-like"/>
    <property type="match status" value="1"/>
</dbReference>
<name>A0A9N9WT71_9DIPT</name>
<dbReference type="Gene3D" id="3.30.70.330">
    <property type="match status" value="1"/>
</dbReference>
<keyword evidence="4" id="KW-0862">Zinc</keyword>
<evidence type="ECO:0000256" key="1">
    <source>
        <dbReference type="ARBA" id="ARBA00001954"/>
    </source>
</evidence>
<dbReference type="GO" id="GO:0005737">
    <property type="term" value="C:cytoplasm"/>
    <property type="evidence" value="ECO:0007669"/>
    <property type="project" value="TreeGrafter"/>
</dbReference>
<dbReference type="GO" id="GO:0005634">
    <property type="term" value="C:nucleus"/>
    <property type="evidence" value="ECO:0007669"/>
    <property type="project" value="TreeGrafter"/>
</dbReference>
<reference evidence="7" key="2">
    <citation type="submission" date="2022-10" db="EMBL/GenBank/DDBJ databases">
        <authorList>
            <consortium name="ENA_rothamsted_submissions"/>
            <consortium name="culmorum"/>
            <person name="King R."/>
        </authorList>
    </citation>
    <scope>NUCLEOTIDE SEQUENCE</scope>
</reference>
<dbReference type="InterPro" id="IPR012677">
    <property type="entry name" value="Nucleotide-bd_a/b_plait_sf"/>
</dbReference>
<dbReference type="Proteomes" id="UP001153620">
    <property type="component" value="Chromosome 3"/>
</dbReference>
<dbReference type="Pfam" id="PF08241">
    <property type="entry name" value="Methyltransf_11"/>
    <property type="match status" value="1"/>
</dbReference>
<dbReference type="SUPFAM" id="SSF53335">
    <property type="entry name" value="S-adenosyl-L-methionine-dependent methyltransferases"/>
    <property type="match status" value="1"/>
</dbReference>
<dbReference type="PROSITE" id="PS51471">
    <property type="entry name" value="FE2OG_OXY"/>
    <property type="match status" value="1"/>
</dbReference>
<evidence type="ECO:0000256" key="4">
    <source>
        <dbReference type="ARBA" id="ARBA00022833"/>
    </source>
</evidence>
<feature type="domain" description="Fe2OG dioxygenase" evidence="6">
    <location>
        <begin position="204"/>
        <end position="311"/>
    </location>
</feature>
<gene>
    <name evidence="7" type="ORF">CHIRRI_LOCUS11016</name>
</gene>
<dbReference type="Pfam" id="PF13532">
    <property type="entry name" value="2OG-FeII_Oxy_2"/>
    <property type="match status" value="1"/>
</dbReference>
<sequence>MSSTKNNMSKIQKKVKSKQLMIGAENKEIEFSNEPQNILAILNYGLLNGIKTEILIDRVNEITSLLDLILPNKSYCFLKFQSCDEAAKVLTELNGIKLWTDGYPVLMSFCKSIPKYQDYLNEEPSGLIILLDFVTDEIEKKLIALLKWDECKMKNRQVQHFGYEFIYGQNTVDYRKPLERKLPPECDELWTIFDTKCPKFKGFRPDQLTVNKYERGSGIPAHCDTHSVFEDPIISLSLSASIVMEFKDPVNGKHCSILLPKKSLLIMSSESRYGWLHGITPKNSDIVKTKHNLMTVQQRELRYSFTFRKLRIPPSCDCKFPLLCDIQSKIVNEQNSNNDHEVDQKLAAKLELENVHNVYNEIGNHFSETRHSAWPNVENFIMSLIEGSILLDAGCGNGKYLNINDKITKLGFDRSSTLLQVCNERNFQVFQSDCLQIPIINDSIDACISIAVIHHLATHDRRVQAIREMLRVLRKKGQALIYVWAKDQQKDNKKTRYLLQHQSKDIEKVNKLPEMAILNIDEEKIELPIHKNRTQFKSSNMLVPWKLKQKEIPEEQHKIFLRYYHVFEDGELENLCKECGNVEIVRSYYDQGNHCVILKKL</sequence>
<evidence type="ECO:0000259" key="6">
    <source>
        <dbReference type="PROSITE" id="PS51471"/>
    </source>
</evidence>
<dbReference type="EMBL" id="OU895879">
    <property type="protein sequence ID" value="CAG9808171.1"/>
    <property type="molecule type" value="Genomic_DNA"/>
</dbReference>
<dbReference type="InterPro" id="IPR005123">
    <property type="entry name" value="Oxoglu/Fe-dep_dioxygenase_dom"/>
</dbReference>
<keyword evidence="8" id="KW-1185">Reference proteome</keyword>
<accession>A0A9N9WT71</accession>
<evidence type="ECO:0000313" key="8">
    <source>
        <dbReference type="Proteomes" id="UP001153620"/>
    </source>
</evidence>